<gene>
    <name evidence="1" type="ORF">PECUL_23A000765</name>
</gene>
<dbReference type="AlphaFoldDB" id="A0AAD1RDX8"/>
<sequence>LEINDFRKIQIDLAEIHHEVVAAEILLYCACNVIIVPRKSTASFCSLANKELKLQSLD</sequence>
<reference evidence="1" key="1">
    <citation type="submission" date="2022-03" db="EMBL/GenBank/DDBJ databases">
        <authorList>
            <person name="Alioto T."/>
            <person name="Alioto T."/>
            <person name="Gomez Garrido J."/>
        </authorList>
    </citation>
    <scope>NUCLEOTIDE SEQUENCE</scope>
</reference>
<accession>A0AAD1RDX8</accession>
<dbReference type="EMBL" id="OW240913">
    <property type="protein sequence ID" value="CAH2249679.1"/>
    <property type="molecule type" value="Genomic_DNA"/>
</dbReference>
<protein>
    <submittedName>
        <fullName evidence="1">Uncharacterized protein</fullName>
    </submittedName>
</protein>
<name>A0AAD1RDX8_PELCU</name>
<evidence type="ECO:0000313" key="2">
    <source>
        <dbReference type="Proteomes" id="UP001295444"/>
    </source>
</evidence>
<organism evidence="1 2">
    <name type="scientific">Pelobates cultripes</name>
    <name type="common">Western spadefoot toad</name>
    <dbReference type="NCBI Taxonomy" id="61616"/>
    <lineage>
        <taxon>Eukaryota</taxon>
        <taxon>Metazoa</taxon>
        <taxon>Chordata</taxon>
        <taxon>Craniata</taxon>
        <taxon>Vertebrata</taxon>
        <taxon>Euteleostomi</taxon>
        <taxon>Amphibia</taxon>
        <taxon>Batrachia</taxon>
        <taxon>Anura</taxon>
        <taxon>Pelobatoidea</taxon>
        <taxon>Pelobatidae</taxon>
        <taxon>Pelobates</taxon>
    </lineage>
</organism>
<dbReference type="Proteomes" id="UP001295444">
    <property type="component" value="Chromosome 02"/>
</dbReference>
<evidence type="ECO:0000313" key="1">
    <source>
        <dbReference type="EMBL" id="CAH2249679.1"/>
    </source>
</evidence>
<keyword evidence="2" id="KW-1185">Reference proteome</keyword>
<feature type="non-terminal residue" evidence="1">
    <location>
        <position position="1"/>
    </location>
</feature>
<proteinExistence type="predicted"/>